<evidence type="ECO:0000313" key="9">
    <source>
        <dbReference type="Proteomes" id="UP000284051"/>
    </source>
</evidence>
<dbReference type="EMBL" id="QSFP01000011">
    <property type="protein sequence ID" value="RHA66728.1"/>
    <property type="molecule type" value="Genomic_DNA"/>
</dbReference>
<dbReference type="EMBL" id="QSHO01000009">
    <property type="protein sequence ID" value="RHC16394.1"/>
    <property type="molecule type" value="Genomic_DNA"/>
</dbReference>
<evidence type="ECO:0000313" key="12">
    <source>
        <dbReference type="Proteomes" id="UP000479531"/>
    </source>
</evidence>
<evidence type="ECO:0000313" key="1">
    <source>
        <dbReference type="EMBL" id="MTR85803.1"/>
    </source>
</evidence>
<reference evidence="2 12" key="3">
    <citation type="submission" date="2019-10" db="EMBL/GenBank/DDBJ databases">
        <title>Roseburia spp. ameliorate alcoholic fatty liver via restoration of gut barrier function.</title>
        <authorList>
            <person name="Seo B."/>
            <person name="Ko G."/>
        </authorList>
    </citation>
    <scope>NUCLEOTIDE SEQUENCE [LARGE SCALE GENOMIC DNA]</scope>
    <source>
        <strain evidence="2 12">SNUG30017</strain>
    </source>
</reference>
<evidence type="ECO:0000313" key="8">
    <source>
        <dbReference type="Proteomes" id="UP000283586"/>
    </source>
</evidence>
<dbReference type="Proteomes" id="UP000479531">
    <property type="component" value="Unassembled WGS sequence"/>
</dbReference>
<evidence type="ECO:0000313" key="5">
    <source>
        <dbReference type="EMBL" id="RHG30704.1"/>
    </source>
</evidence>
<dbReference type="Proteomes" id="UP000284051">
    <property type="component" value="Unassembled WGS sequence"/>
</dbReference>
<accession>A0A3R6JLV9</accession>
<dbReference type="EMBL" id="WGGT01000012">
    <property type="protein sequence ID" value="MVQ46178.1"/>
    <property type="molecule type" value="Genomic_DNA"/>
</dbReference>
<dbReference type="EMBL" id="QRID01000001">
    <property type="protein sequence ID" value="RHG30704.1"/>
    <property type="molecule type" value="Genomic_DNA"/>
</dbReference>
<dbReference type="AlphaFoldDB" id="A0A3R6JLV9"/>
<evidence type="ECO:0000313" key="6">
    <source>
        <dbReference type="EMBL" id="RHN11404.1"/>
    </source>
</evidence>
<name>A0A3R6JLV9_9FIRM</name>
<proteinExistence type="predicted"/>
<comment type="caution">
    <text evidence="3">The sequence shown here is derived from an EMBL/GenBank/DDBJ whole genome shotgun (WGS) entry which is preliminary data.</text>
</comment>
<evidence type="ECO:0000313" key="2">
    <source>
        <dbReference type="EMBL" id="MVQ46178.1"/>
    </source>
</evidence>
<gene>
    <name evidence="5" type="ORF">DW264_00160</name>
    <name evidence="4" type="ORF">DW856_11440</name>
    <name evidence="3" type="ORF">DW927_10810</name>
    <name evidence="6" type="ORF">DWZ31_02015</name>
    <name evidence="2" type="ORF">GCK47_10795</name>
    <name evidence="1" type="ORF">GMD50_12200</name>
</gene>
<dbReference type="EMBL" id="WNAJ01000014">
    <property type="protein sequence ID" value="MTR85803.1"/>
    <property type="molecule type" value="Genomic_DNA"/>
</dbReference>
<dbReference type="EMBL" id="QRQN01000002">
    <property type="protein sequence ID" value="RHN11404.1"/>
    <property type="molecule type" value="Genomic_DNA"/>
</dbReference>
<evidence type="ECO:0000313" key="10">
    <source>
        <dbReference type="Proteomes" id="UP000284465"/>
    </source>
</evidence>
<evidence type="ECO:0000313" key="11">
    <source>
        <dbReference type="Proteomes" id="UP000478483"/>
    </source>
</evidence>
<evidence type="ECO:0000313" key="4">
    <source>
        <dbReference type="EMBL" id="RHC16394.1"/>
    </source>
</evidence>
<organism evidence="3 10">
    <name type="scientific">Roseburia intestinalis</name>
    <dbReference type="NCBI Taxonomy" id="166486"/>
    <lineage>
        <taxon>Bacteria</taxon>
        <taxon>Bacillati</taxon>
        <taxon>Bacillota</taxon>
        <taxon>Clostridia</taxon>
        <taxon>Lachnospirales</taxon>
        <taxon>Lachnospiraceae</taxon>
        <taxon>Roseburia</taxon>
    </lineage>
</organism>
<protein>
    <submittedName>
        <fullName evidence="3">Uncharacterized protein</fullName>
    </submittedName>
</protein>
<dbReference type="Proteomes" id="UP000283586">
    <property type="component" value="Unassembled WGS sequence"/>
</dbReference>
<sequence>MHKISGHKKVINKEEKLSQKLSTAKMHLKRGKIKLYTKLSTLSTFFIPKRVVYIVKKPNVCFV</sequence>
<reference evidence="1 11" key="2">
    <citation type="journal article" date="2019" name="Nat. Med.">
        <title>A library of human gut bacterial isolates paired with longitudinal multiomics data enables mechanistic microbiome research.</title>
        <authorList>
            <person name="Poyet M."/>
            <person name="Groussin M."/>
            <person name="Gibbons S.M."/>
            <person name="Avila-Pacheco J."/>
            <person name="Jiang X."/>
            <person name="Kearney S.M."/>
            <person name="Perrotta A.R."/>
            <person name="Berdy B."/>
            <person name="Zhao S."/>
            <person name="Lieberman T.D."/>
            <person name="Swanson P.K."/>
            <person name="Smith M."/>
            <person name="Roesemann S."/>
            <person name="Alexander J.E."/>
            <person name="Rich S.A."/>
            <person name="Livny J."/>
            <person name="Vlamakis H."/>
            <person name="Clish C."/>
            <person name="Bullock K."/>
            <person name="Deik A."/>
            <person name="Scott J."/>
            <person name="Pierce K.A."/>
            <person name="Xavier R.J."/>
            <person name="Alm E.J."/>
        </authorList>
    </citation>
    <scope>NUCLEOTIDE SEQUENCE [LARGE SCALE GENOMIC DNA]</scope>
    <source>
        <strain evidence="1 11">BIOML-A1</strain>
    </source>
</reference>
<evidence type="ECO:0000313" key="7">
    <source>
        <dbReference type="Proteomes" id="UP000283513"/>
    </source>
</evidence>
<evidence type="ECO:0000313" key="3">
    <source>
        <dbReference type="EMBL" id="RHA66728.1"/>
    </source>
</evidence>
<dbReference type="Proteomes" id="UP000478483">
    <property type="component" value="Unassembled WGS sequence"/>
</dbReference>
<dbReference type="Proteomes" id="UP000283513">
    <property type="component" value="Unassembled WGS sequence"/>
</dbReference>
<dbReference type="Proteomes" id="UP000284465">
    <property type="component" value="Unassembled WGS sequence"/>
</dbReference>
<reference evidence="7 8" key="1">
    <citation type="submission" date="2018-08" db="EMBL/GenBank/DDBJ databases">
        <title>A genome reference for cultivated species of the human gut microbiota.</title>
        <authorList>
            <person name="Zou Y."/>
            <person name="Xue W."/>
            <person name="Luo G."/>
        </authorList>
    </citation>
    <scope>NUCLEOTIDE SEQUENCE [LARGE SCALE GENOMIC DNA]</scope>
    <source>
        <strain evidence="6 8">AF31-21AC</strain>
        <strain evidence="5 9">AM22-21LB</strain>
        <strain evidence="4 7">AM37-1AC</strain>
        <strain evidence="3 10">AM43-11</strain>
    </source>
</reference>